<feature type="transmembrane region" description="Helical" evidence="1">
    <location>
        <begin position="38"/>
        <end position="61"/>
    </location>
</feature>
<sequence length="75" mass="8838">MYCMVCMVTSYMVCMVCMNYAKSCILCINILNKAIFKFLNAFLLINVHVLHIMVQLLYYFITKKKVIIRNEIDAM</sequence>
<dbReference type="EMBL" id="QKYT01000199">
    <property type="protein sequence ID" value="RIA89945.1"/>
    <property type="molecule type" value="Genomic_DNA"/>
</dbReference>
<evidence type="ECO:0000256" key="1">
    <source>
        <dbReference type="SAM" id="Phobius"/>
    </source>
</evidence>
<organism evidence="2 3">
    <name type="scientific">Glomus cerebriforme</name>
    <dbReference type="NCBI Taxonomy" id="658196"/>
    <lineage>
        <taxon>Eukaryota</taxon>
        <taxon>Fungi</taxon>
        <taxon>Fungi incertae sedis</taxon>
        <taxon>Mucoromycota</taxon>
        <taxon>Glomeromycotina</taxon>
        <taxon>Glomeromycetes</taxon>
        <taxon>Glomerales</taxon>
        <taxon>Glomeraceae</taxon>
        <taxon>Glomus</taxon>
    </lineage>
</organism>
<feature type="transmembrane region" description="Helical" evidence="1">
    <location>
        <begin position="12"/>
        <end position="32"/>
    </location>
</feature>
<keyword evidence="1" id="KW-1133">Transmembrane helix</keyword>
<evidence type="ECO:0000313" key="2">
    <source>
        <dbReference type="EMBL" id="RIA89945.1"/>
    </source>
</evidence>
<name>A0A397T121_9GLOM</name>
<reference evidence="2 3" key="1">
    <citation type="submission" date="2018-06" db="EMBL/GenBank/DDBJ databases">
        <title>Comparative genomics reveals the genomic features of Rhizophagus irregularis, R. cerebriforme, R. diaphanum and Gigaspora rosea, and their symbiotic lifestyle signature.</title>
        <authorList>
            <person name="Morin E."/>
            <person name="San Clemente H."/>
            <person name="Chen E.C.H."/>
            <person name="De La Providencia I."/>
            <person name="Hainaut M."/>
            <person name="Kuo A."/>
            <person name="Kohler A."/>
            <person name="Murat C."/>
            <person name="Tang N."/>
            <person name="Roy S."/>
            <person name="Loubradou J."/>
            <person name="Henrissat B."/>
            <person name="Grigoriev I.V."/>
            <person name="Corradi N."/>
            <person name="Roux C."/>
            <person name="Martin F.M."/>
        </authorList>
    </citation>
    <scope>NUCLEOTIDE SEQUENCE [LARGE SCALE GENOMIC DNA]</scope>
    <source>
        <strain evidence="2 3">DAOM 227022</strain>
    </source>
</reference>
<accession>A0A397T121</accession>
<keyword evidence="3" id="KW-1185">Reference proteome</keyword>
<evidence type="ECO:0000313" key="3">
    <source>
        <dbReference type="Proteomes" id="UP000265703"/>
    </source>
</evidence>
<gene>
    <name evidence="2" type="ORF">C1645_771113</name>
</gene>
<dbReference type="AlphaFoldDB" id="A0A397T121"/>
<keyword evidence="1" id="KW-0812">Transmembrane</keyword>
<proteinExistence type="predicted"/>
<protein>
    <submittedName>
        <fullName evidence="2">Uncharacterized protein</fullName>
    </submittedName>
</protein>
<dbReference type="Proteomes" id="UP000265703">
    <property type="component" value="Unassembled WGS sequence"/>
</dbReference>
<comment type="caution">
    <text evidence="2">The sequence shown here is derived from an EMBL/GenBank/DDBJ whole genome shotgun (WGS) entry which is preliminary data.</text>
</comment>
<keyword evidence="1" id="KW-0472">Membrane</keyword>